<dbReference type="InterPro" id="IPR036291">
    <property type="entry name" value="NAD(P)-bd_dom_sf"/>
</dbReference>
<dbReference type="GO" id="GO:0016616">
    <property type="term" value="F:oxidoreductase activity, acting on the CH-OH group of donors, NAD or NADP as acceptor"/>
    <property type="evidence" value="ECO:0007669"/>
    <property type="project" value="TreeGrafter"/>
</dbReference>
<dbReference type="AlphaFoldDB" id="C5M7Q6"/>
<keyword evidence="1" id="KW-0560">Oxidoreductase</keyword>
<dbReference type="HOGENOM" id="CLU_007383_9_2_1"/>
<dbReference type="InterPro" id="IPR001509">
    <property type="entry name" value="Epimerase_deHydtase"/>
</dbReference>
<dbReference type="STRING" id="294747.C5M7Q6"/>
<protein>
    <recommendedName>
        <fullName evidence="3">NAD-dependent epimerase/dehydratase domain-containing protein</fullName>
    </recommendedName>
</protein>
<dbReference type="GeneID" id="8300152"/>
<dbReference type="PANTHER" id="PTHR10366:SF564">
    <property type="entry name" value="STEROL-4-ALPHA-CARBOXYLATE 3-DEHYDROGENASE, DECARBOXYLATING"/>
    <property type="match status" value="1"/>
</dbReference>
<evidence type="ECO:0000256" key="1">
    <source>
        <dbReference type="ARBA" id="ARBA00023002"/>
    </source>
</evidence>
<dbReference type="InterPro" id="IPR050425">
    <property type="entry name" value="NAD(P)_dehydrat-like"/>
</dbReference>
<gene>
    <name evidence="4" type="ORF">CTRG_01888</name>
</gene>
<reference evidence="4 5" key="1">
    <citation type="journal article" date="2009" name="Nature">
        <title>Evolution of pathogenicity and sexual reproduction in eight Candida genomes.</title>
        <authorList>
            <person name="Butler G."/>
            <person name="Rasmussen M.D."/>
            <person name="Lin M.F."/>
            <person name="Santos M.A."/>
            <person name="Sakthikumar S."/>
            <person name="Munro C.A."/>
            <person name="Rheinbay E."/>
            <person name="Grabherr M."/>
            <person name="Forche A."/>
            <person name="Reedy J.L."/>
            <person name="Agrafioti I."/>
            <person name="Arnaud M.B."/>
            <person name="Bates S."/>
            <person name="Brown A.J."/>
            <person name="Brunke S."/>
            <person name="Costanzo M.C."/>
            <person name="Fitzpatrick D.A."/>
            <person name="de Groot P.W."/>
            <person name="Harris D."/>
            <person name="Hoyer L.L."/>
            <person name="Hube B."/>
            <person name="Klis F.M."/>
            <person name="Kodira C."/>
            <person name="Lennard N."/>
            <person name="Logue M.E."/>
            <person name="Martin R."/>
            <person name="Neiman A.M."/>
            <person name="Nikolaou E."/>
            <person name="Quail M.A."/>
            <person name="Quinn J."/>
            <person name="Santos M.C."/>
            <person name="Schmitzberger F.F."/>
            <person name="Sherlock G."/>
            <person name="Shah P."/>
            <person name="Silverstein K.A."/>
            <person name="Skrzypek M.S."/>
            <person name="Soll D."/>
            <person name="Staggs R."/>
            <person name="Stansfield I."/>
            <person name="Stumpf M.P."/>
            <person name="Sudbery P.E."/>
            <person name="Srikantha T."/>
            <person name="Zeng Q."/>
            <person name="Berman J."/>
            <person name="Berriman M."/>
            <person name="Heitman J."/>
            <person name="Gow N.A."/>
            <person name="Lorenz M.C."/>
            <person name="Birren B.W."/>
            <person name="Kellis M."/>
            <person name="Cuomo C.A."/>
        </authorList>
    </citation>
    <scope>NUCLEOTIDE SEQUENCE [LARGE SCALE GENOMIC DNA]</scope>
    <source>
        <strain evidence="5">ATCC MYA-3404 / T1</strain>
    </source>
</reference>
<dbReference type="Gene3D" id="3.40.50.720">
    <property type="entry name" value="NAD(P)-binding Rossmann-like Domain"/>
    <property type="match status" value="1"/>
</dbReference>
<dbReference type="RefSeq" id="XP_002547581.1">
    <property type="nucleotide sequence ID" value="XM_002547535.1"/>
</dbReference>
<dbReference type="Pfam" id="PF01370">
    <property type="entry name" value="Epimerase"/>
    <property type="match status" value="1"/>
</dbReference>
<dbReference type="SUPFAM" id="SSF51735">
    <property type="entry name" value="NAD(P)-binding Rossmann-fold domains"/>
    <property type="match status" value="1"/>
</dbReference>
<evidence type="ECO:0000256" key="2">
    <source>
        <dbReference type="ARBA" id="ARBA00023445"/>
    </source>
</evidence>
<keyword evidence="5" id="KW-1185">Reference proteome</keyword>
<dbReference type="Proteomes" id="UP000002037">
    <property type="component" value="Unassembled WGS sequence"/>
</dbReference>
<name>C5M7Q6_CANTT</name>
<evidence type="ECO:0000313" key="4">
    <source>
        <dbReference type="EMBL" id="EER35026.1"/>
    </source>
</evidence>
<evidence type="ECO:0000313" key="5">
    <source>
        <dbReference type="Proteomes" id="UP000002037"/>
    </source>
</evidence>
<dbReference type="eggNOG" id="KOG1502">
    <property type="taxonomic scope" value="Eukaryota"/>
</dbReference>
<dbReference type="PANTHER" id="PTHR10366">
    <property type="entry name" value="NAD DEPENDENT EPIMERASE/DEHYDRATASE"/>
    <property type="match status" value="1"/>
</dbReference>
<evidence type="ECO:0000259" key="3">
    <source>
        <dbReference type="Pfam" id="PF01370"/>
    </source>
</evidence>
<accession>C5M7Q6</accession>
<dbReference type="OrthoDB" id="2735536at2759"/>
<feature type="domain" description="NAD-dependent epimerase/dehydratase" evidence="3">
    <location>
        <begin position="6"/>
        <end position="263"/>
    </location>
</feature>
<sequence length="344" mass="38115">MPVVTVFVSGASGFIAQELIKQLIAKNYHVVGSVRSPQKGDSLKDYLKSAGLKSDNFSYEVVKDIAVECAFDEALKKHPEVTVFLHTASPFHFRAKDIENEMLIPAINGTTNALKAIVKYGPQIKHVVVTSSVVAVGKYGKYAGANDKFNETDWNPIDYETSKKNPFYGYFGSKKFAEKSAWEFINTEKPNFKLSTVNPAMVLGPQAFPITSTRELNTSSEEINSLLKLKPGDKINSLEGTYIDVRDVARAHIVAFENDDAKGKRLLLVAEMYNGYDLLDIVNKNFPQLNLPKGDSSKGITGKVDKWNTKATKKILEFEYIGLERSVVDSVKQILDTKSGSSKL</sequence>
<dbReference type="KEGG" id="ctp:CTRG_01888"/>
<dbReference type="VEuPathDB" id="FungiDB:CTRG_01888"/>
<comment type="similarity">
    <text evidence="2">Belongs to the NAD(P)-dependent epimerase/dehydratase family. Dihydroflavonol-4-reductase subfamily.</text>
</comment>
<organism evidence="4 5">
    <name type="scientific">Candida tropicalis (strain ATCC MYA-3404 / T1)</name>
    <name type="common">Yeast</name>
    <dbReference type="NCBI Taxonomy" id="294747"/>
    <lineage>
        <taxon>Eukaryota</taxon>
        <taxon>Fungi</taxon>
        <taxon>Dikarya</taxon>
        <taxon>Ascomycota</taxon>
        <taxon>Saccharomycotina</taxon>
        <taxon>Pichiomycetes</taxon>
        <taxon>Debaryomycetaceae</taxon>
        <taxon>Candida/Lodderomyces clade</taxon>
        <taxon>Candida</taxon>
    </lineage>
</organism>
<proteinExistence type="inferred from homology"/>
<dbReference type="EMBL" id="GG692396">
    <property type="protein sequence ID" value="EER35026.1"/>
    <property type="molecule type" value="Genomic_DNA"/>
</dbReference>
<dbReference type="FunFam" id="3.40.50.720:FF:000191">
    <property type="entry name" value="Methylglyoxal reductase (NADPH-dependent)"/>
    <property type="match status" value="1"/>
</dbReference>